<evidence type="ECO:0000256" key="6">
    <source>
        <dbReference type="ARBA" id="ARBA00022679"/>
    </source>
</evidence>
<keyword evidence="8" id="KW-0697">Rotamase</keyword>
<comment type="subcellular location">
    <subcellularLocation>
        <location evidence="4">Nucleus</location>
    </subcellularLocation>
</comment>
<evidence type="ECO:0000256" key="1">
    <source>
        <dbReference type="ARBA" id="ARBA00000900"/>
    </source>
</evidence>
<comment type="catalytic activity">
    <reaction evidence="1">
        <text>S-ubiquitinyl-[E2 ubiquitin-conjugating enzyme]-L-cysteine + [acceptor protein]-L-lysine = [E2 ubiquitin-conjugating enzyme]-L-cysteine + N(6)-ubiquitinyl-[acceptor protein]-L-lysine.</text>
        <dbReference type="EC" id="2.3.2.27"/>
    </reaction>
</comment>
<evidence type="ECO:0000313" key="14">
    <source>
        <dbReference type="EMBL" id="CAE2229310.1"/>
    </source>
</evidence>
<protein>
    <recommendedName>
        <fullName evidence="15">Peptidylprolyl isomerase</fullName>
    </recommendedName>
</protein>
<dbReference type="SMART" id="SM00504">
    <property type="entry name" value="Ubox"/>
    <property type="match status" value="1"/>
</dbReference>
<dbReference type="PROSITE" id="PS51698">
    <property type="entry name" value="U_BOX"/>
    <property type="match status" value="1"/>
</dbReference>
<evidence type="ECO:0000256" key="11">
    <source>
        <dbReference type="SAM" id="MobiDB-lite"/>
    </source>
</evidence>
<evidence type="ECO:0000256" key="5">
    <source>
        <dbReference type="ARBA" id="ARBA00007930"/>
    </source>
</evidence>
<dbReference type="CDD" id="cd16663">
    <property type="entry name" value="RING-Ubox_PPIL2"/>
    <property type="match status" value="1"/>
</dbReference>
<dbReference type="InterPro" id="IPR029000">
    <property type="entry name" value="Cyclophilin-like_dom_sf"/>
</dbReference>
<evidence type="ECO:0000256" key="7">
    <source>
        <dbReference type="ARBA" id="ARBA00022786"/>
    </source>
</evidence>
<dbReference type="SUPFAM" id="SSF50891">
    <property type="entry name" value="Cyclophilin-like"/>
    <property type="match status" value="1"/>
</dbReference>
<dbReference type="SUPFAM" id="SSF57850">
    <property type="entry name" value="RING/U-box"/>
    <property type="match status" value="1"/>
</dbReference>
<keyword evidence="9" id="KW-0413">Isomerase</keyword>
<keyword evidence="7" id="KW-0833">Ubl conjugation pathway</keyword>
<dbReference type="Gene3D" id="3.30.40.10">
    <property type="entry name" value="Zinc/RING finger domain, C3HC4 (zinc finger)"/>
    <property type="match status" value="1"/>
</dbReference>
<dbReference type="PANTHER" id="PTHR45625">
    <property type="entry name" value="PEPTIDYL-PROLYL CIS-TRANS ISOMERASE-RELATED"/>
    <property type="match status" value="1"/>
</dbReference>
<dbReference type="GO" id="GO:0003755">
    <property type="term" value="F:peptidyl-prolyl cis-trans isomerase activity"/>
    <property type="evidence" value="ECO:0007669"/>
    <property type="project" value="UniProtKB-KW"/>
</dbReference>
<evidence type="ECO:0000259" key="12">
    <source>
        <dbReference type="PROSITE" id="PS50072"/>
    </source>
</evidence>
<dbReference type="PROSITE" id="PS50072">
    <property type="entry name" value="CSA_PPIASE_2"/>
    <property type="match status" value="1"/>
</dbReference>
<dbReference type="PROSITE" id="PS00170">
    <property type="entry name" value="CSA_PPIASE_1"/>
    <property type="match status" value="1"/>
</dbReference>
<gene>
    <name evidence="14" type="ORF">VSP0166_LOCUS12471</name>
</gene>
<name>A0A7S4ML25_9EUKA</name>
<dbReference type="PANTHER" id="PTHR45625:SF1">
    <property type="entry name" value="RING-TYPE E3 UBIQUITIN-PROTEIN LIGASE PPIL2"/>
    <property type="match status" value="1"/>
</dbReference>
<proteinExistence type="inferred from homology"/>
<dbReference type="GO" id="GO:0006457">
    <property type="term" value="P:protein folding"/>
    <property type="evidence" value="ECO:0007669"/>
    <property type="project" value="InterPro"/>
</dbReference>
<evidence type="ECO:0000256" key="9">
    <source>
        <dbReference type="ARBA" id="ARBA00023235"/>
    </source>
</evidence>
<dbReference type="FunFam" id="2.40.100.10:FF:000014">
    <property type="entry name" value="Peptidyl-prolyl cis-trans isomerase cyp65"/>
    <property type="match status" value="1"/>
</dbReference>
<dbReference type="InterPro" id="IPR002130">
    <property type="entry name" value="Cyclophilin-type_PPIase_dom"/>
</dbReference>
<accession>A0A7S4ML25</accession>
<dbReference type="Pfam" id="PF00160">
    <property type="entry name" value="Pro_isomerase"/>
    <property type="match status" value="1"/>
</dbReference>
<reference evidence="14" key="1">
    <citation type="submission" date="2021-01" db="EMBL/GenBank/DDBJ databases">
        <authorList>
            <person name="Corre E."/>
            <person name="Pelletier E."/>
            <person name="Niang G."/>
            <person name="Scheremetjew M."/>
            <person name="Finn R."/>
            <person name="Kale V."/>
            <person name="Holt S."/>
            <person name="Cochrane G."/>
            <person name="Meng A."/>
            <person name="Brown T."/>
            <person name="Cohen L."/>
        </authorList>
    </citation>
    <scope>NUCLEOTIDE SEQUENCE</scope>
    <source>
        <strain evidence="14">DIVA3 518/3/11/1/6</strain>
    </source>
</reference>
<dbReference type="Gene3D" id="2.40.100.10">
    <property type="entry name" value="Cyclophilin-like"/>
    <property type="match status" value="1"/>
</dbReference>
<comment type="similarity">
    <text evidence="5">Belongs to the cyclophilin-type PPIase family. PPIL2 subfamily.</text>
</comment>
<organism evidence="14">
    <name type="scientific">Vannella robusta</name>
    <dbReference type="NCBI Taxonomy" id="1487602"/>
    <lineage>
        <taxon>Eukaryota</taxon>
        <taxon>Amoebozoa</taxon>
        <taxon>Discosea</taxon>
        <taxon>Flabellinia</taxon>
        <taxon>Vannellidae</taxon>
        <taxon>Vannella</taxon>
    </lineage>
</organism>
<dbReference type="InterPro" id="IPR003613">
    <property type="entry name" value="Ubox_domain"/>
</dbReference>
<dbReference type="PRINTS" id="PR00153">
    <property type="entry name" value="CSAPPISMRASE"/>
</dbReference>
<dbReference type="InterPro" id="IPR013083">
    <property type="entry name" value="Znf_RING/FYVE/PHD"/>
</dbReference>
<dbReference type="InterPro" id="IPR026951">
    <property type="entry name" value="PPIL2_U-box_dom"/>
</dbReference>
<dbReference type="EMBL" id="HBKP01017542">
    <property type="protein sequence ID" value="CAE2229310.1"/>
    <property type="molecule type" value="Transcribed_RNA"/>
</dbReference>
<evidence type="ECO:0000256" key="4">
    <source>
        <dbReference type="ARBA" id="ARBA00004123"/>
    </source>
</evidence>
<dbReference type="GO" id="GO:0061630">
    <property type="term" value="F:ubiquitin protein ligase activity"/>
    <property type="evidence" value="ECO:0007669"/>
    <property type="project" value="UniProtKB-EC"/>
</dbReference>
<evidence type="ECO:0000256" key="8">
    <source>
        <dbReference type="ARBA" id="ARBA00023110"/>
    </source>
</evidence>
<dbReference type="GO" id="GO:0000209">
    <property type="term" value="P:protein polyubiquitination"/>
    <property type="evidence" value="ECO:0007669"/>
    <property type="project" value="TreeGrafter"/>
</dbReference>
<evidence type="ECO:0008006" key="15">
    <source>
        <dbReference type="Google" id="ProtNLM"/>
    </source>
</evidence>
<dbReference type="Pfam" id="PF04641">
    <property type="entry name" value="Rtf2"/>
    <property type="match status" value="1"/>
</dbReference>
<keyword evidence="10" id="KW-0539">Nucleus</keyword>
<dbReference type="GO" id="GO:0071013">
    <property type="term" value="C:catalytic step 2 spliceosome"/>
    <property type="evidence" value="ECO:0007669"/>
    <property type="project" value="TreeGrafter"/>
</dbReference>
<sequence length="478" mass="54295">MIMGRGKKTNRNYITRNEWINDFQGKKESDMCKTIRGLPFHFCHLTLRPFESPVCALGARTYLFDLEAIAEYIKDYGVHPVTGEPLKFKDLKRLHFHKNANGNYACPIMDKEFTEHSHIVAVGTSGNVYSWEAIDELNIKRRHWKDLLSEEPFRRKDIITVQDPQNPQDIAWPDYYHVKKTKEEAEAVEKAKTKPKPKPQKTTAASYDGGFTCAGFSAVPEKPLTEAQKPGQQVSDKGYVQLMTSLGPLNLELRCDLVPKTCENFIKLCKSDYYNGTIFHRNIPGFMIQGGDPSGTGRGGTSIWKEKFFDEFKQQLKHNKRGVLSMANAGPNTNGSQFFILYAEKAHLNNKHTVFGSVVGGMETLDKMERMEVGKGDKPVTDIVIKSASVFKDPFEEAAERKANEHVLKKEEEENAKMGKWYSNPQGEQTQTFKEGVGKYMNPNKTAPGKRDRRALDFGSVSTEEKSRKVPRTTKFSW</sequence>
<dbReference type="AlphaFoldDB" id="A0A7S4ML25"/>
<feature type="domain" description="U-box" evidence="13">
    <location>
        <begin position="36"/>
        <end position="111"/>
    </location>
</feature>
<evidence type="ECO:0000256" key="3">
    <source>
        <dbReference type="ARBA" id="ARBA00003697"/>
    </source>
</evidence>
<comment type="function">
    <text evidence="3">May catalyze the cis-trans isomerization of proline imidic peptide bonds in oligopeptides thereby assisting the folding of proteins. May also function as a chaperone, playing a role in intracellular transport of proteins. May also have a protein ubiquitin ligase activity acting as an E3 ubiquitin protein ligase or as a ubiquitin-ubiquitin ligase promoting elongation of ubiquitin chains on proteins.</text>
</comment>
<dbReference type="InterPro" id="IPR044666">
    <property type="entry name" value="Cyclophilin_A-like"/>
</dbReference>
<keyword evidence="6" id="KW-0808">Transferase</keyword>
<feature type="domain" description="PPIase cyclophilin-type" evidence="12">
    <location>
        <begin position="244"/>
        <end position="390"/>
    </location>
</feature>
<evidence type="ECO:0000256" key="10">
    <source>
        <dbReference type="ARBA" id="ARBA00023242"/>
    </source>
</evidence>
<comment type="catalytic activity">
    <reaction evidence="2">
        <text>[protein]-peptidylproline (omega=180) = [protein]-peptidylproline (omega=0)</text>
        <dbReference type="Rhea" id="RHEA:16237"/>
        <dbReference type="Rhea" id="RHEA-COMP:10747"/>
        <dbReference type="Rhea" id="RHEA-COMP:10748"/>
        <dbReference type="ChEBI" id="CHEBI:83833"/>
        <dbReference type="ChEBI" id="CHEBI:83834"/>
        <dbReference type="EC" id="5.2.1.8"/>
    </reaction>
</comment>
<feature type="region of interest" description="Disordered" evidence="11">
    <location>
        <begin position="436"/>
        <end position="478"/>
    </location>
</feature>
<dbReference type="InterPro" id="IPR020892">
    <property type="entry name" value="Cyclophilin-type_PPIase_CS"/>
</dbReference>
<evidence type="ECO:0000259" key="13">
    <source>
        <dbReference type="PROSITE" id="PS51698"/>
    </source>
</evidence>
<dbReference type="CDD" id="cd01923">
    <property type="entry name" value="cyclophilin_RING"/>
    <property type="match status" value="1"/>
</dbReference>
<evidence type="ECO:0000256" key="2">
    <source>
        <dbReference type="ARBA" id="ARBA00000971"/>
    </source>
</evidence>